<dbReference type="STRING" id="1745343.A0A2J6PU75"/>
<evidence type="ECO:0000259" key="6">
    <source>
        <dbReference type="PROSITE" id="PS50157"/>
    </source>
</evidence>
<keyword evidence="3" id="KW-0862">Zinc</keyword>
<dbReference type="Proteomes" id="UP000235672">
    <property type="component" value="Unassembled WGS sequence"/>
</dbReference>
<dbReference type="PANTHER" id="PTHR23235">
    <property type="entry name" value="KRUEPPEL-LIKE TRANSCRIPTION FACTOR"/>
    <property type="match status" value="1"/>
</dbReference>
<evidence type="ECO:0000256" key="3">
    <source>
        <dbReference type="ARBA" id="ARBA00022833"/>
    </source>
</evidence>
<evidence type="ECO:0000313" key="8">
    <source>
        <dbReference type="Proteomes" id="UP000235672"/>
    </source>
</evidence>
<feature type="compositionally biased region" description="Basic and acidic residues" evidence="5">
    <location>
        <begin position="222"/>
        <end position="232"/>
    </location>
</feature>
<gene>
    <name evidence="7" type="ORF">NA56DRAFT_707717</name>
</gene>
<evidence type="ECO:0000256" key="1">
    <source>
        <dbReference type="ARBA" id="ARBA00022723"/>
    </source>
</evidence>
<feature type="compositionally biased region" description="Polar residues" evidence="5">
    <location>
        <begin position="39"/>
        <end position="66"/>
    </location>
</feature>
<evidence type="ECO:0000256" key="4">
    <source>
        <dbReference type="PROSITE-ProRule" id="PRU00042"/>
    </source>
</evidence>
<dbReference type="PROSITE" id="PS00028">
    <property type="entry name" value="ZINC_FINGER_C2H2_1"/>
    <property type="match status" value="1"/>
</dbReference>
<dbReference type="InterPro" id="IPR013087">
    <property type="entry name" value="Znf_C2H2_type"/>
</dbReference>
<dbReference type="EMBL" id="KZ613499">
    <property type="protein sequence ID" value="PMD17587.1"/>
    <property type="molecule type" value="Genomic_DNA"/>
</dbReference>
<keyword evidence="1" id="KW-0479">Metal-binding</keyword>
<dbReference type="GO" id="GO:0008270">
    <property type="term" value="F:zinc ion binding"/>
    <property type="evidence" value="ECO:0007669"/>
    <property type="project" value="UniProtKB-KW"/>
</dbReference>
<feature type="domain" description="C2H2-type" evidence="6">
    <location>
        <begin position="169"/>
        <end position="201"/>
    </location>
</feature>
<proteinExistence type="predicted"/>
<feature type="region of interest" description="Disordered" evidence="5">
    <location>
        <begin position="1"/>
        <end position="103"/>
    </location>
</feature>
<dbReference type="InterPro" id="IPR036236">
    <property type="entry name" value="Znf_C2H2_sf"/>
</dbReference>
<dbReference type="SMART" id="SM00355">
    <property type="entry name" value="ZnF_C2H2"/>
    <property type="match status" value="2"/>
</dbReference>
<name>A0A2J6PU75_9HELO</name>
<dbReference type="OrthoDB" id="6365676at2759"/>
<keyword evidence="8" id="KW-1185">Reference proteome</keyword>
<protein>
    <recommendedName>
        <fullName evidence="6">C2H2-type domain-containing protein</fullName>
    </recommendedName>
</protein>
<dbReference type="FunFam" id="3.30.160.60:FF:001075">
    <property type="entry name" value="Zinc finger, C2H2-type/integrase, DNA-binding protein"/>
    <property type="match status" value="1"/>
</dbReference>
<keyword evidence="2 4" id="KW-0863">Zinc-finger</keyword>
<feature type="region of interest" description="Disordered" evidence="5">
    <location>
        <begin position="222"/>
        <end position="247"/>
    </location>
</feature>
<accession>A0A2J6PU75</accession>
<sequence>MAGRPSMDARDSSGRKVSLLNDEPSSEIAQHSPLPYRSPQIQYEYSSMIRSHSNTSENSDPASPSTPGLVRADSFDSHNTQDPRSPITPVFLDDLGRNTSYTSAGYKDQAHFDYRERATGFEDCSSNAQYQLFRPPYADSRSSSFAESRMYDEESYQNGGVSERGQKRYPCRFRESLGCEKTFTTSGHASRHSKIHTAEKGVSCSWAGCHKKFTRADNMKQHLETHTKDRSRSSPAQKSTLKSTLTVHSGVKKPTAVLSRIAIPTEVAPLMVDPALYSTSPGSPYGSSISSFHAQLTAARGESSPSGLDALAMAADYQTKS</sequence>
<reference evidence="7 8" key="1">
    <citation type="submission" date="2016-05" db="EMBL/GenBank/DDBJ databases">
        <title>A degradative enzymes factory behind the ericoid mycorrhizal symbiosis.</title>
        <authorList>
            <consortium name="DOE Joint Genome Institute"/>
            <person name="Martino E."/>
            <person name="Morin E."/>
            <person name="Grelet G."/>
            <person name="Kuo A."/>
            <person name="Kohler A."/>
            <person name="Daghino S."/>
            <person name="Barry K."/>
            <person name="Choi C."/>
            <person name="Cichocki N."/>
            <person name="Clum A."/>
            <person name="Copeland A."/>
            <person name="Hainaut M."/>
            <person name="Haridas S."/>
            <person name="Labutti K."/>
            <person name="Lindquist E."/>
            <person name="Lipzen A."/>
            <person name="Khouja H.-R."/>
            <person name="Murat C."/>
            <person name="Ohm R."/>
            <person name="Olson A."/>
            <person name="Spatafora J."/>
            <person name="Veneault-Fourrey C."/>
            <person name="Henrissat B."/>
            <person name="Grigoriev I."/>
            <person name="Martin F."/>
            <person name="Perotto S."/>
        </authorList>
    </citation>
    <scope>NUCLEOTIDE SEQUENCE [LARGE SCALE GENOMIC DNA]</scope>
    <source>
        <strain evidence="7 8">UAMH 7357</strain>
    </source>
</reference>
<feature type="compositionally biased region" description="Polar residues" evidence="5">
    <location>
        <begin position="233"/>
        <end position="247"/>
    </location>
</feature>
<feature type="region of interest" description="Disordered" evidence="5">
    <location>
        <begin position="137"/>
        <end position="164"/>
    </location>
</feature>
<dbReference type="AlphaFoldDB" id="A0A2J6PU75"/>
<dbReference type="SUPFAM" id="SSF57667">
    <property type="entry name" value="beta-beta-alpha zinc fingers"/>
    <property type="match status" value="1"/>
</dbReference>
<dbReference type="Gene3D" id="3.30.160.60">
    <property type="entry name" value="Classic Zinc Finger"/>
    <property type="match status" value="2"/>
</dbReference>
<evidence type="ECO:0000256" key="2">
    <source>
        <dbReference type="ARBA" id="ARBA00022771"/>
    </source>
</evidence>
<feature type="domain" description="C2H2-type" evidence="6">
    <location>
        <begin position="202"/>
        <end position="231"/>
    </location>
</feature>
<evidence type="ECO:0000313" key="7">
    <source>
        <dbReference type="EMBL" id="PMD17587.1"/>
    </source>
</evidence>
<dbReference type="PROSITE" id="PS50157">
    <property type="entry name" value="ZINC_FINGER_C2H2_2"/>
    <property type="match status" value="2"/>
</dbReference>
<evidence type="ECO:0000256" key="5">
    <source>
        <dbReference type="SAM" id="MobiDB-lite"/>
    </source>
</evidence>
<organism evidence="7 8">
    <name type="scientific">Hyaloscypha hepaticicola</name>
    <dbReference type="NCBI Taxonomy" id="2082293"/>
    <lineage>
        <taxon>Eukaryota</taxon>
        <taxon>Fungi</taxon>
        <taxon>Dikarya</taxon>
        <taxon>Ascomycota</taxon>
        <taxon>Pezizomycotina</taxon>
        <taxon>Leotiomycetes</taxon>
        <taxon>Helotiales</taxon>
        <taxon>Hyaloscyphaceae</taxon>
        <taxon>Hyaloscypha</taxon>
    </lineage>
</organism>